<dbReference type="RefSeq" id="WP_256617388.1">
    <property type="nucleotide sequence ID" value="NZ_JANIBK010000303.1"/>
</dbReference>
<dbReference type="GO" id="GO:0032259">
    <property type="term" value="P:methylation"/>
    <property type="evidence" value="ECO:0007669"/>
    <property type="project" value="UniProtKB-KW"/>
</dbReference>
<comment type="caution">
    <text evidence="2">The sequence shown here is derived from an EMBL/GenBank/DDBJ whole genome shotgun (WGS) entry which is preliminary data.</text>
</comment>
<dbReference type="GO" id="GO:0008168">
    <property type="term" value="F:methyltransferase activity"/>
    <property type="evidence" value="ECO:0007669"/>
    <property type="project" value="UniProtKB-KW"/>
</dbReference>
<feature type="domain" description="Methyltransferase type 12" evidence="1">
    <location>
        <begin position="3"/>
        <end position="89"/>
    </location>
</feature>
<proteinExistence type="predicted"/>
<dbReference type="Gene3D" id="3.40.50.150">
    <property type="entry name" value="Vaccinia Virus protein VP39"/>
    <property type="match status" value="1"/>
</dbReference>
<dbReference type="InterPro" id="IPR029063">
    <property type="entry name" value="SAM-dependent_MTases_sf"/>
</dbReference>
<evidence type="ECO:0000259" key="1">
    <source>
        <dbReference type="Pfam" id="PF08242"/>
    </source>
</evidence>
<keyword evidence="2" id="KW-0808">Transferase</keyword>
<dbReference type="Pfam" id="PF08242">
    <property type="entry name" value="Methyltransf_12"/>
    <property type="match status" value="1"/>
</dbReference>
<organism evidence="2 3">
    <name type="scientific">Methylomonas rivi</name>
    <dbReference type="NCBI Taxonomy" id="2952226"/>
    <lineage>
        <taxon>Bacteria</taxon>
        <taxon>Pseudomonadati</taxon>
        <taxon>Pseudomonadota</taxon>
        <taxon>Gammaproteobacteria</taxon>
        <taxon>Methylococcales</taxon>
        <taxon>Methylococcaceae</taxon>
        <taxon>Methylomonas</taxon>
    </lineage>
</organism>
<evidence type="ECO:0000313" key="3">
    <source>
        <dbReference type="Proteomes" id="UP001524586"/>
    </source>
</evidence>
<name>A0ABT1UB20_9GAMM</name>
<keyword evidence="3" id="KW-1185">Reference proteome</keyword>
<dbReference type="CDD" id="cd02440">
    <property type="entry name" value="AdoMet_MTases"/>
    <property type="match status" value="1"/>
</dbReference>
<evidence type="ECO:0000313" key="2">
    <source>
        <dbReference type="EMBL" id="MCQ8131005.1"/>
    </source>
</evidence>
<sequence>NILDIGGNTGYFTFESLNHDAKHVDYYEGNNVHAKFVKEALKVLQLEDKVNIHENYFLFNNIKSEKVYDVVFLLNVLHHIGDDYGDTSLSKEKALESILNSLKSLAGRADVLVLQIGFNWKGDCRLPLFANGTKKEMINFVRDGIKGYFDIVSIGIAEKGEHGVIYNSVNELNIERNDALGEFLNRPIFILKSQLLRAHSMR</sequence>
<accession>A0ABT1UB20</accession>
<feature type="non-terminal residue" evidence="2">
    <location>
        <position position="1"/>
    </location>
</feature>
<gene>
    <name evidence="2" type="ORF">NP596_21300</name>
</gene>
<reference evidence="2 3" key="1">
    <citation type="submission" date="2022-07" db="EMBL/GenBank/DDBJ databases">
        <title>Methylomonas rivi sp. nov., Methylomonas rosea sp. nov., Methylomonas aureus sp. nov. and Methylomonas subterranea sp. nov., four novel methanotrophs isolated from a freshwater creek and the deep terrestrial subsurface.</title>
        <authorList>
            <person name="Abin C."/>
            <person name="Sankaranarayanan K."/>
            <person name="Garner C."/>
            <person name="Sindelar R."/>
            <person name="Kotary K."/>
            <person name="Garner R."/>
            <person name="Barclay S."/>
            <person name="Lawson P."/>
            <person name="Krumholz L."/>
        </authorList>
    </citation>
    <scope>NUCLEOTIDE SEQUENCE [LARGE SCALE GENOMIC DNA]</scope>
    <source>
        <strain evidence="2 3">WSC-6</strain>
    </source>
</reference>
<dbReference type="InterPro" id="IPR013217">
    <property type="entry name" value="Methyltransf_12"/>
</dbReference>
<dbReference type="EMBL" id="JANIBK010000303">
    <property type="protein sequence ID" value="MCQ8131005.1"/>
    <property type="molecule type" value="Genomic_DNA"/>
</dbReference>
<keyword evidence="2" id="KW-0489">Methyltransferase</keyword>
<dbReference type="Proteomes" id="UP001524586">
    <property type="component" value="Unassembled WGS sequence"/>
</dbReference>
<protein>
    <submittedName>
        <fullName evidence="2">Class I SAM-dependent methyltransferase</fullName>
    </submittedName>
</protein>
<dbReference type="SUPFAM" id="SSF53335">
    <property type="entry name" value="S-adenosyl-L-methionine-dependent methyltransferases"/>
    <property type="match status" value="1"/>
</dbReference>